<name>A0A4Y2SMZ1_ARAVE</name>
<evidence type="ECO:0000313" key="2">
    <source>
        <dbReference type="Proteomes" id="UP000499080"/>
    </source>
</evidence>
<dbReference type="Proteomes" id="UP000499080">
    <property type="component" value="Unassembled WGS sequence"/>
</dbReference>
<dbReference type="EMBL" id="BGPR01022288">
    <property type="protein sequence ID" value="GBN88455.1"/>
    <property type="molecule type" value="Genomic_DNA"/>
</dbReference>
<feature type="non-terminal residue" evidence="1">
    <location>
        <position position="55"/>
    </location>
</feature>
<protein>
    <submittedName>
        <fullName evidence="1">Uncharacterized protein</fullName>
    </submittedName>
</protein>
<reference evidence="1 2" key="1">
    <citation type="journal article" date="2019" name="Sci. Rep.">
        <title>Orb-weaving spider Araneus ventricosus genome elucidates the spidroin gene catalogue.</title>
        <authorList>
            <person name="Kono N."/>
            <person name="Nakamura H."/>
            <person name="Ohtoshi R."/>
            <person name="Moran D.A.P."/>
            <person name="Shinohara A."/>
            <person name="Yoshida Y."/>
            <person name="Fujiwara M."/>
            <person name="Mori M."/>
            <person name="Tomita M."/>
            <person name="Arakawa K."/>
        </authorList>
    </citation>
    <scope>NUCLEOTIDE SEQUENCE [LARGE SCALE GENOMIC DNA]</scope>
</reference>
<proteinExistence type="predicted"/>
<organism evidence="1 2">
    <name type="scientific">Araneus ventricosus</name>
    <name type="common">Orbweaver spider</name>
    <name type="synonym">Epeira ventricosa</name>
    <dbReference type="NCBI Taxonomy" id="182803"/>
    <lineage>
        <taxon>Eukaryota</taxon>
        <taxon>Metazoa</taxon>
        <taxon>Ecdysozoa</taxon>
        <taxon>Arthropoda</taxon>
        <taxon>Chelicerata</taxon>
        <taxon>Arachnida</taxon>
        <taxon>Araneae</taxon>
        <taxon>Araneomorphae</taxon>
        <taxon>Entelegynae</taxon>
        <taxon>Araneoidea</taxon>
        <taxon>Araneidae</taxon>
        <taxon>Araneus</taxon>
    </lineage>
</organism>
<keyword evidence="2" id="KW-1185">Reference proteome</keyword>
<comment type="caution">
    <text evidence="1">The sequence shown here is derived from an EMBL/GenBank/DDBJ whole genome shotgun (WGS) entry which is preliminary data.</text>
</comment>
<gene>
    <name evidence="1" type="ORF">AVEN_184021_1</name>
</gene>
<accession>A0A4Y2SMZ1</accession>
<dbReference type="AlphaFoldDB" id="A0A4Y2SMZ1"/>
<sequence>MYNGEVFSSSFENGSGEEAGRQAILDEISRRHKLSYEIKIVEIDLVVMARELSEG</sequence>
<evidence type="ECO:0000313" key="1">
    <source>
        <dbReference type="EMBL" id="GBN88455.1"/>
    </source>
</evidence>